<feature type="domain" description="Schizont-infected cell agglutination extracellular beta" evidence="2">
    <location>
        <begin position="387"/>
        <end position="555"/>
    </location>
</feature>
<evidence type="ECO:0000259" key="2">
    <source>
        <dbReference type="Pfam" id="PF12878"/>
    </source>
</evidence>
<feature type="compositionally biased region" description="Basic residues" evidence="1">
    <location>
        <begin position="1958"/>
        <end position="1969"/>
    </location>
</feature>
<dbReference type="InterPro" id="IPR024290">
    <property type="entry name" value="SICA_extracell_a"/>
</dbReference>
<dbReference type="Pfam" id="PF12879">
    <property type="entry name" value="SICA_C"/>
    <property type="match status" value="1"/>
</dbReference>
<gene>
    <name evidence="5" type="ORF">PKNOH_S1200165502</name>
</gene>
<reference evidence="5 6" key="1">
    <citation type="submission" date="2017-05" db="EMBL/GenBank/DDBJ databases">
        <title>PacBio assembly of a Plasmodium knowlesi genome sequence with Hi-C correction and manual annotation of the SICAvar gene family.</title>
        <authorList>
            <person name="Lapp S.A."/>
            <person name="Geraldo J.A."/>
            <person name="Chien J.-T."/>
            <person name="Ay F."/>
            <person name="Pakala S.B."/>
            <person name="Batugedara G."/>
            <person name="Humphrey J.C."/>
            <person name="Debarry J.D."/>
            <person name="Le Roch K.G."/>
            <person name="Galinski M.R."/>
            <person name="Kissinger J.C."/>
        </authorList>
    </citation>
    <scope>NUCLEOTIDE SEQUENCE [LARGE SCALE GENOMIC DNA]</scope>
    <source>
        <strain evidence="6">Malayan Strain Pk1 (A+)</strain>
    </source>
</reference>
<protein>
    <submittedName>
        <fullName evidence="5">SICAvar type I</fullName>
    </submittedName>
</protein>
<feature type="domain" description="Schizont-infected cell agglutination extracellular beta" evidence="2">
    <location>
        <begin position="1230"/>
        <end position="1400"/>
    </location>
</feature>
<dbReference type="Proteomes" id="UP000195012">
    <property type="component" value="Unassembled WGS sequence"/>
</dbReference>
<dbReference type="VEuPathDB" id="PlasmoDB:PKNOH_S1200165502"/>
<evidence type="ECO:0000256" key="1">
    <source>
        <dbReference type="SAM" id="MobiDB-lite"/>
    </source>
</evidence>
<feature type="domain" description="Schizont-infected cell agglutination extracellular alpha" evidence="4">
    <location>
        <begin position="9"/>
        <end position="200"/>
    </location>
</feature>
<proteinExistence type="predicted"/>
<name>A0A1Y3DNH3_PLAKN</name>
<evidence type="ECO:0000313" key="5">
    <source>
        <dbReference type="EMBL" id="OTN64985.1"/>
    </source>
</evidence>
<dbReference type="EMBL" id="NETL01000026">
    <property type="protein sequence ID" value="OTN64985.1"/>
    <property type="molecule type" value="Genomic_DNA"/>
</dbReference>
<accession>A0A1Y3DNH3</accession>
<feature type="domain" description="Schizont-infected cell agglutination extracellular beta" evidence="2">
    <location>
        <begin position="1026"/>
        <end position="1187"/>
    </location>
</feature>
<evidence type="ECO:0000259" key="3">
    <source>
        <dbReference type="Pfam" id="PF12879"/>
    </source>
</evidence>
<dbReference type="Pfam" id="PF12878">
    <property type="entry name" value="SICA_beta"/>
    <property type="match status" value="7"/>
</dbReference>
<feature type="domain" description="Schizont-infected cell agglutination extracellular beta" evidence="2">
    <location>
        <begin position="1671"/>
        <end position="1850"/>
    </location>
</feature>
<dbReference type="VEuPathDB" id="PlasmoDB:PKA1H_080043000"/>
<feature type="domain" description="Schizont-infected cell agglutination extracellular beta" evidence="2">
    <location>
        <begin position="1436"/>
        <end position="1612"/>
    </location>
</feature>
<feature type="domain" description="Schizont-infected cell agglutination extracellular beta" evidence="2">
    <location>
        <begin position="597"/>
        <end position="760"/>
    </location>
</feature>
<comment type="caution">
    <text evidence="5">The sequence shown here is derived from an EMBL/GenBank/DDBJ whole genome shotgun (WGS) entry which is preliminary data.</text>
</comment>
<dbReference type="Pfam" id="PF12887">
    <property type="entry name" value="SICA_alpha"/>
    <property type="match status" value="1"/>
</dbReference>
<dbReference type="InterPro" id="IPR024288">
    <property type="entry name" value="SICA_C"/>
</dbReference>
<evidence type="ECO:0000259" key="4">
    <source>
        <dbReference type="Pfam" id="PF12887"/>
    </source>
</evidence>
<feature type="domain" description="Schizont-infected cell agglutination extracellular beta" evidence="2">
    <location>
        <begin position="808"/>
        <end position="986"/>
    </location>
</feature>
<feature type="region of interest" description="Disordered" evidence="1">
    <location>
        <begin position="1956"/>
        <end position="1979"/>
    </location>
</feature>
<sequence length="2056" mass="227684">MSKPGGGSGLFEAWLQERINAATGAQKGEPISGETIRKKMKDDLVGTWGELQNWVTRKNESNEIKNFCGDITGTWPASNGLVVGGVKEVCKAVAEIRYFMSGVETKGGTYLHQADGQADITPLTPAQAYARCIVGAVALSTIYGDHCYLGEIMQQISTEVEDKLKGTHESKGAQPDACAGITGTHLMLGKSILAGTIKEWERTTEDALRASNWKDAPWRLMKAWKNWPPKCSRERREQESKQHLKANASRMTDFMKLDTTPPGSTSAVSIEDILADPGDKYTVTEEKLTKAFETAIVNAGTGGSMDPVDLTKAIVDNLKKESEERVGKGCLGGKEGRFRGMERRFRGMERRFRGMERRFRGEGRKDCLMEGAEVCIKDKSSSGEEKTMCERLTCMKHLWENSTTAGAAGQGGSNNNFWDETNGSVKELWTDLSTAMNTNGTQDNADCNQNANGTDASPSEKAACKFLHAGLNYLYTGTTPAQPVSSPTGDVLKDNPSFRQTMGCFLLHAYAKHMKEKATCLIDDGIKKAFDTAGKGTKIAVPCKWEEYKDKWEDCLQKVNISSTSSTAENAKKKVDDILQKDPKIGDMAKKINKVDKLCDQVKCVVNRWLEEKKTGSSDLDRVRSKFTSQITKLEEGIISYKGDSTVSGLCNMQDKEGKEACLLIAAGLKNLYNIPANGNGNDAVTASLERTMRCVLLNAIADKLEDQNFPCKDEKNVKNGIDKAFEKSINEKIKEASTGCNGNDKCFTCPRFAISADCKVKTNDKGELQLKKEIDPKLNDTGLSSKSSFLRTSSLIKTICKPCTEKTFCGNLTCVANKWKENKGQTGTASWDDVKNDFGAALESLLDGMKKPENQTAVATEYCTTDKDYFPWEANAAGEANRTACELVAAGLKHISSIEHEYSAQNNSSPQKNKNPFDNQEFQQLVSCFMLKRVVQEMKEKSTICDISKGIEAGSDAWRSIKGKCTRQPCIECNLEKVNYEGCKIGSDNANVKDELNKILTTDKATEVKTALKDITETKGNKGPSLCDRLQCLASRVKLSGNEDTFWKDDVKKLWEELAEKIKATKGKGNGNGECDKMENATHSEKTACNYLHAGLNELYNGTTTSVKGKILDNALLKQTVGCLLLHSYAKHMKEKATCLIDEGISQAFSLWQDLSKKAPSCNGSAGAKGQCVPCQWDENDKWESCLERIIINSNTTPKENAKTKVEDIFKDDNPNMKDMLTDINKMTTLCDGLKCIASHFNSSDAQKNKSNVENFWEKDVKNLWQELAEQMKVNGGKSGSGNGCDTMDDNNGKTRIPTTPEKRACNYLHAGFEKLKGITTNDISKYPILSKHTSLKEAMGCFLLKEYAKHMKDKSKCVINSGLKKAFNSWKPTGDGKCTGDSPCIECKWDDNLDTCTITTDITPDNITGKLKTLESEMENEATTAMKDINKTESLCEKLQCAAPKWFQKHKQVNGNSATTKTWCEFWDKAVKEELTKMFQQISQNGTTNATNNNGACEAFGDNNPDSVERKACNHIAAGLQHIKNNAKSGNDQLFERTVGCIALNMYADKIIEKSKDKCPIDETTINKMFTKWNEKNNNNSSPSTPCNGANNNGCFKCNRISNSEFSSCELSVDSSLMNPTQNGSCNDNTNRKNVQTEMNKFLLEDNKPPQFIPEVKKTLTTITDMNNSFCTQLQCAAKKWNSKNGQNGKTPSWTNIEGDAKDALKQLLEQMTKGQTKSNVGEFCKESNWNTLGHKEKQTNRAACLLFAAGLKHIYGRGSGHTLGHVNGPTFEQTMGCLFLKEYAKQLQKMAEEQKKYKVHPNCSVDSGIDYAFNQSNAIMNDTPPCNKNGPNSCFECKLKEDYDGCFIGTDEVQDKVKPLFKDDQNKEHMEKTLENTVCPILLTDLLTPFLPLAPVSIGLSAMAYYLWKYFGPLGKGGPRFRRSPTEIPGSSVQEQVLGHVDEGAAHEYRLVKERKPRSAPTRTKRSGRDPGGSGRVNRRTIIEIHFEVLDECQKGDTQLNQKDFLELLVQEFMGSELMEEEQVLKEDVLMERVPMESIPMELVPSLGSGFMV</sequence>
<dbReference type="InterPro" id="IPR024285">
    <property type="entry name" value="SICA_extracell_b"/>
</dbReference>
<feature type="domain" description="Schizont-infected cell agglutination C-terminal" evidence="3">
    <location>
        <begin position="1912"/>
        <end position="2055"/>
    </location>
</feature>
<dbReference type="VEuPathDB" id="PlasmoDB:PKA1H_120051900"/>
<organism evidence="5 6">
    <name type="scientific">Plasmodium knowlesi</name>
    <dbReference type="NCBI Taxonomy" id="5850"/>
    <lineage>
        <taxon>Eukaryota</taxon>
        <taxon>Sar</taxon>
        <taxon>Alveolata</taxon>
        <taxon>Apicomplexa</taxon>
        <taxon>Aconoidasida</taxon>
        <taxon>Haemosporida</taxon>
        <taxon>Plasmodiidae</taxon>
        <taxon>Plasmodium</taxon>
        <taxon>Plasmodium (Plasmodium)</taxon>
    </lineage>
</organism>
<evidence type="ECO:0000313" key="6">
    <source>
        <dbReference type="Proteomes" id="UP000195012"/>
    </source>
</evidence>
<dbReference type="VEuPathDB" id="PlasmoDB:PKNH_0900100"/>